<feature type="coiled-coil region" evidence="3">
    <location>
        <begin position="121"/>
        <end position="183"/>
    </location>
</feature>
<proteinExistence type="predicted"/>
<reference evidence="6" key="1">
    <citation type="journal article" date="2018" name="Nat. Microbiol.">
        <title>Leveraging single-cell genomics to expand the fungal tree of life.</title>
        <authorList>
            <person name="Ahrendt S.R."/>
            <person name="Quandt C.A."/>
            <person name="Ciobanu D."/>
            <person name="Clum A."/>
            <person name="Salamov A."/>
            <person name="Andreopoulos B."/>
            <person name="Cheng J.F."/>
            <person name="Woyke T."/>
            <person name="Pelin A."/>
            <person name="Henrissat B."/>
            <person name="Reynolds N.K."/>
            <person name="Benny G.L."/>
            <person name="Smith M.E."/>
            <person name="James T.Y."/>
            <person name="Grigoriev I.V."/>
        </authorList>
    </citation>
    <scope>NUCLEOTIDE SEQUENCE [LARGE SCALE GENOMIC DNA]</scope>
    <source>
        <strain evidence="6">ATCC 52028</strain>
    </source>
</reference>
<name>A0A4P9XDC6_9FUNG</name>
<evidence type="ECO:0000256" key="3">
    <source>
        <dbReference type="SAM" id="Coils"/>
    </source>
</evidence>
<keyword evidence="2" id="KW-0539">Nucleus</keyword>
<protein>
    <submittedName>
        <fullName evidence="5">Uncharacterized protein</fullName>
    </submittedName>
</protein>
<keyword evidence="3" id="KW-0175">Coiled coil</keyword>
<feature type="compositionally biased region" description="Acidic residues" evidence="4">
    <location>
        <begin position="282"/>
        <end position="292"/>
    </location>
</feature>
<gene>
    <name evidence="5" type="ORF">CXG81DRAFT_23976</name>
</gene>
<accession>A0A4P9XDC6</accession>
<dbReference type="InterPro" id="IPR008501">
    <property type="entry name" value="THOC7/Mft1"/>
</dbReference>
<dbReference type="GO" id="GO:0000445">
    <property type="term" value="C:THO complex part of transcription export complex"/>
    <property type="evidence" value="ECO:0007669"/>
    <property type="project" value="InterPro"/>
</dbReference>
<evidence type="ECO:0000313" key="5">
    <source>
        <dbReference type="EMBL" id="RKP03452.1"/>
    </source>
</evidence>
<feature type="compositionally biased region" description="Gly residues" evidence="4">
    <location>
        <begin position="208"/>
        <end position="218"/>
    </location>
</feature>
<dbReference type="Proteomes" id="UP000274922">
    <property type="component" value="Unassembled WGS sequence"/>
</dbReference>
<dbReference type="EMBL" id="ML014123">
    <property type="protein sequence ID" value="RKP03452.1"/>
    <property type="molecule type" value="Genomic_DNA"/>
</dbReference>
<dbReference type="GO" id="GO:0006397">
    <property type="term" value="P:mRNA processing"/>
    <property type="evidence" value="ECO:0007669"/>
    <property type="project" value="InterPro"/>
</dbReference>
<sequence length="292" mass="31465">MNAFDNILQDRITVDPKRPRRIQEKLAALRKAIVLQSDRDTVLALHQDLKAEIQSYRLAVRKYELVHQMMTQEIQGFAAEKRRLDCLMHETSEAITGAKAQLIEAQRGEAQQRIYDERVTHIEKNDSRQALQSQLDDLEQRKQVLRQRQAQASDDAVSRTVHLEAVQASIAQYTQHVQALLAQRRGGTASSGRRGQLAGDARDMAVDGEGGAGAGAAGAGAAPSPALSYQTGPGTPVPSAAAAPGTPLRHDAGSGRHPPPTAPTALSYRGRGSLAAATAEDVAMEEGEADEE</sequence>
<evidence type="ECO:0000313" key="6">
    <source>
        <dbReference type="Proteomes" id="UP000274922"/>
    </source>
</evidence>
<organism evidence="5 6">
    <name type="scientific">Caulochytrium protostelioides</name>
    <dbReference type="NCBI Taxonomy" id="1555241"/>
    <lineage>
        <taxon>Eukaryota</taxon>
        <taxon>Fungi</taxon>
        <taxon>Fungi incertae sedis</taxon>
        <taxon>Chytridiomycota</taxon>
        <taxon>Chytridiomycota incertae sedis</taxon>
        <taxon>Chytridiomycetes</taxon>
        <taxon>Caulochytriales</taxon>
        <taxon>Caulochytriaceae</taxon>
        <taxon>Caulochytrium</taxon>
    </lineage>
</organism>
<evidence type="ECO:0000256" key="4">
    <source>
        <dbReference type="SAM" id="MobiDB-lite"/>
    </source>
</evidence>
<evidence type="ECO:0000256" key="1">
    <source>
        <dbReference type="ARBA" id="ARBA00004123"/>
    </source>
</evidence>
<comment type="subcellular location">
    <subcellularLocation>
        <location evidence="1">Nucleus</location>
    </subcellularLocation>
</comment>
<dbReference type="Pfam" id="PF05615">
    <property type="entry name" value="THOC7"/>
    <property type="match status" value="1"/>
</dbReference>
<dbReference type="AlphaFoldDB" id="A0A4P9XDC6"/>
<keyword evidence="6" id="KW-1185">Reference proteome</keyword>
<feature type="region of interest" description="Disordered" evidence="4">
    <location>
        <begin position="203"/>
        <end position="292"/>
    </location>
</feature>
<evidence type="ECO:0000256" key="2">
    <source>
        <dbReference type="ARBA" id="ARBA00023242"/>
    </source>
</evidence>